<gene>
    <name evidence="3" type="ORF">C6Y45_10105</name>
</gene>
<feature type="transmembrane region" description="Helical" evidence="1">
    <location>
        <begin position="7"/>
        <end position="24"/>
    </location>
</feature>
<proteinExistence type="predicted"/>
<name>A0A2T4U5M6_9BACI</name>
<dbReference type="Proteomes" id="UP000240509">
    <property type="component" value="Unassembled WGS sequence"/>
</dbReference>
<keyword evidence="1" id="KW-0472">Membrane</keyword>
<keyword evidence="1" id="KW-0812">Transmembrane</keyword>
<organism evidence="3 4">
    <name type="scientific">Alkalicoccus saliphilus</name>
    <dbReference type="NCBI Taxonomy" id="200989"/>
    <lineage>
        <taxon>Bacteria</taxon>
        <taxon>Bacillati</taxon>
        <taxon>Bacillota</taxon>
        <taxon>Bacilli</taxon>
        <taxon>Bacillales</taxon>
        <taxon>Bacillaceae</taxon>
        <taxon>Alkalicoccus</taxon>
    </lineage>
</organism>
<evidence type="ECO:0000313" key="4">
    <source>
        <dbReference type="Proteomes" id="UP000240509"/>
    </source>
</evidence>
<dbReference type="InterPro" id="IPR054331">
    <property type="entry name" value="LiaF_TM"/>
</dbReference>
<feature type="transmembrane region" description="Helical" evidence="1">
    <location>
        <begin position="139"/>
        <end position="157"/>
    </location>
</feature>
<evidence type="ECO:0000256" key="1">
    <source>
        <dbReference type="SAM" id="Phobius"/>
    </source>
</evidence>
<feature type="transmembrane region" description="Helical" evidence="1">
    <location>
        <begin position="30"/>
        <end position="50"/>
    </location>
</feature>
<reference evidence="3 4" key="1">
    <citation type="submission" date="2018-03" db="EMBL/GenBank/DDBJ databases">
        <title>Alkalicoccus saliphilus sp. nov., isolated from a mineral pool.</title>
        <authorList>
            <person name="Zhao B."/>
        </authorList>
    </citation>
    <scope>NUCLEOTIDE SEQUENCE [LARGE SCALE GENOMIC DNA]</scope>
    <source>
        <strain evidence="3 4">6AG</strain>
    </source>
</reference>
<feature type="transmembrane region" description="Helical" evidence="1">
    <location>
        <begin position="62"/>
        <end position="81"/>
    </location>
</feature>
<dbReference type="RefSeq" id="WP_107585109.1">
    <property type="nucleotide sequence ID" value="NZ_PZJJ01000015.1"/>
</dbReference>
<feature type="transmembrane region" description="Helical" evidence="1">
    <location>
        <begin position="87"/>
        <end position="104"/>
    </location>
</feature>
<sequence length="171" mass="18755">MNANQAVAGISLLAAGVYIIISLTGFDVPYAHIILQWPTILLGIGLVMMWQAFTRRDDSSMFSGVLLTGLGLLFHGGHTFQLWSYDWPYFTLIIGLAFLLKHSIQKRGGLAAGLILLIITAAGVFSSVLTPIFEDRASGLQWILPVVLVFAGLYFLLSGRTGKRTKWKKSL</sequence>
<dbReference type="OrthoDB" id="2989824at2"/>
<dbReference type="AlphaFoldDB" id="A0A2T4U5M6"/>
<accession>A0A2T4U5M6</accession>
<keyword evidence="1" id="KW-1133">Transmembrane helix</keyword>
<protein>
    <recommendedName>
        <fullName evidence="2">LiaF transmembrane domain-containing protein</fullName>
    </recommendedName>
</protein>
<dbReference type="EMBL" id="PZJJ01000015">
    <property type="protein sequence ID" value="PTL38697.1"/>
    <property type="molecule type" value="Genomic_DNA"/>
</dbReference>
<evidence type="ECO:0000259" key="2">
    <source>
        <dbReference type="Pfam" id="PF22570"/>
    </source>
</evidence>
<evidence type="ECO:0000313" key="3">
    <source>
        <dbReference type="EMBL" id="PTL38697.1"/>
    </source>
</evidence>
<comment type="caution">
    <text evidence="3">The sequence shown here is derived from an EMBL/GenBank/DDBJ whole genome shotgun (WGS) entry which is preliminary data.</text>
</comment>
<dbReference type="Pfam" id="PF22570">
    <property type="entry name" value="LiaF-TM"/>
    <property type="match status" value="1"/>
</dbReference>
<keyword evidence="4" id="KW-1185">Reference proteome</keyword>
<feature type="transmembrane region" description="Helical" evidence="1">
    <location>
        <begin position="111"/>
        <end position="133"/>
    </location>
</feature>
<feature type="domain" description="LiaF transmembrane" evidence="2">
    <location>
        <begin position="8"/>
        <end position="104"/>
    </location>
</feature>